<evidence type="ECO:0000313" key="5">
    <source>
        <dbReference type="EMBL" id="MBO1316866.1"/>
    </source>
</evidence>
<evidence type="ECO:0000256" key="2">
    <source>
        <dbReference type="ARBA" id="ARBA00023015"/>
    </source>
</evidence>
<dbReference type="RefSeq" id="WP_207856103.1">
    <property type="nucleotide sequence ID" value="NZ_JAFREP010000001.1"/>
</dbReference>
<keyword evidence="1" id="KW-0889">Transcription antitermination</keyword>
<dbReference type="GO" id="GO:0006354">
    <property type="term" value="P:DNA-templated transcription elongation"/>
    <property type="evidence" value="ECO:0007669"/>
    <property type="project" value="InterPro"/>
</dbReference>
<dbReference type="GO" id="GO:0031564">
    <property type="term" value="P:transcription antitermination"/>
    <property type="evidence" value="ECO:0007669"/>
    <property type="project" value="UniProtKB-KW"/>
</dbReference>
<evidence type="ECO:0000313" key="6">
    <source>
        <dbReference type="Proteomes" id="UP000664417"/>
    </source>
</evidence>
<dbReference type="GO" id="GO:0005829">
    <property type="term" value="C:cytosol"/>
    <property type="evidence" value="ECO:0007669"/>
    <property type="project" value="TreeGrafter"/>
</dbReference>
<dbReference type="PANTHER" id="PTHR30265:SF7">
    <property type="entry name" value="TRANSCRIPTION ANTITERMINATION PROTEIN RFAH"/>
    <property type="match status" value="1"/>
</dbReference>
<dbReference type="Proteomes" id="UP000664417">
    <property type="component" value="Unassembled WGS sequence"/>
</dbReference>
<protein>
    <recommendedName>
        <fullName evidence="4">NusG-like N-terminal domain-containing protein</fullName>
    </recommendedName>
</protein>
<keyword evidence="6" id="KW-1185">Reference proteome</keyword>
<proteinExistence type="predicted"/>
<evidence type="ECO:0000259" key="4">
    <source>
        <dbReference type="Pfam" id="PF02357"/>
    </source>
</evidence>
<dbReference type="EMBL" id="JAFREP010000001">
    <property type="protein sequence ID" value="MBO1316866.1"/>
    <property type="molecule type" value="Genomic_DNA"/>
</dbReference>
<dbReference type="Gene3D" id="3.30.70.940">
    <property type="entry name" value="NusG, N-terminal domain"/>
    <property type="match status" value="1"/>
</dbReference>
<dbReference type="InterPro" id="IPR036735">
    <property type="entry name" value="NGN_dom_sf"/>
</dbReference>
<dbReference type="InterPro" id="IPR006645">
    <property type="entry name" value="NGN-like_dom"/>
</dbReference>
<dbReference type="AlphaFoldDB" id="A0A8J7U336"/>
<dbReference type="SUPFAM" id="SSF82679">
    <property type="entry name" value="N-utilization substance G protein NusG, N-terminal domain"/>
    <property type="match status" value="1"/>
</dbReference>
<evidence type="ECO:0000256" key="1">
    <source>
        <dbReference type="ARBA" id="ARBA00022814"/>
    </source>
</evidence>
<keyword evidence="3" id="KW-0804">Transcription</keyword>
<comment type="caution">
    <text evidence="5">The sequence shown here is derived from an EMBL/GenBank/DDBJ whole genome shotgun (WGS) entry which is preliminary data.</text>
</comment>
<accession>A0A8J7U336</accession>
<feature type="domain" description="NusG-like N-terminal" evidence="4">
    <location>
        <begin position="20"/>
        <end position="106"/>
    </location>
</feature>
<reference evidence="5" key="1">
    <citation type="submission" date="2021-03" db="EMBL/GenBank/DDBJ databases">
        <authorList>
            <person name="Wang G."/>
        </authorList>
    </citation>
    <scope>NUCLEOTIDE SEQUENCE</scope>
    <source>
        <strain evidence="5">KCTC 12899</strain>
    </source>
</reference>
<evidence type="ECO:0000256" key="3">
    <source>
        <dbReference type="ARBA" id="ARBA00023163"/>
    </source>
</evidence>
<dbReference type="InterPro" id="IPR043425">
    <property type="entry name" value="NusG-like"/>
</dbReference>
<name>A0A8J7U336_9BACT</name>
<keyword evidence="2" id="KW-0805">Transcription regulation</keyword>
<dbReference type="Pfam" id="PF02357">
    <property type="entry name" value="NusG"/>
    <property type="match status" value="1"/>
</dbReference>
<dbReference type="PANTHER" id="PTHR30265">
    <property type="entry name" value="RHO-INTERACTING TRANSCRIPTION TERMINATION FACTOR NUSG"/>
    <property type="match status" value="1"/>
</dbReference>
<organism evidence="5 6">
    <name type="scientific">Acanthopleuribacter pedis</name>
    <dbReference type="NCBI Taxonomy" id="442870"/>
    <lineage>
        <taxon>Bacteria</taxon>
        <taxon>Pseudomonadati</taxon>
        <taxon>Acidobacteriota</taxon>
        <taxon>Holophagae</taxon>
        <taxon>Acanthopleuribacterales</taxon>
        <taxon>Acanthopleuribacteraceae</taxon>
        <taxon>Acanthopleuribacter</taxon>
    </lineage>
</organism>
<sequence length="180" mass="20413">MVSFLFDAAHHGKGRFMLGWYLITTKLKSEHRVKLNLERTHGITCFFPTYPAKKSNSPVGMPLFARYVFVHCDMEHSKHKVQFAPGVSRVVTFGDRFIPIPDAVIDCLKARCDANDVLCDDPELVSGTRVRVKRGIFEGCEGIIREKRGNRRIQLLLELAYGKLVKIEIDPGDLEHSASR</sequence>
<gene>
    <name evidence="5" type="ORF">J3U88_00240</name>
</gene>